<dbReference type="RefSeq" id="WP_344161045.1">
    <property type="nucleotide sequence ID" value="NZ_BAAABV010000018.1"/>
</dbReference>
<name>A0ABP3F378_9ACTN</name>
<dbReference type="SUPFAM" id="SSF54909">
    <property type="entry name" value="Dimeric alpha+beta barrel"/>
    <property type="match status" value="1"/>
</dbReference>
<evidence type="ECO:0000313" key="4">
    <source>
        <dbReference type="Proteomes" id="UP001501867"/>
    </source>
</evidence>
<dbReference type="InterPro" id="IPR007138">
    <property type="entry name" value="ABM_dom"/>
</dbReference>
<keyword evidence="4" id="KW-1185">Reference proteome</keyword>
<accession>A0ABP3F378</accession>
<organism evidence="3 4">
    <name type="scientific">Streptomyces polychromogenes</name>
    <dbReference type="NCBI Taxonomy" id="67342"/>
    <lineage>
        <taxon>Bacteria</taxon>
        <taxon>Bacillati</taxon>
        <taxon>Actinomycetota</taxon>
        <taxon>Actinomycetes</taxon>
        <taxon>Kitasatosporales</taxon>
        <taxon>Streptomycetaceae</taxon>
        <taxon>Streptomyces</taxon>
    </lineage>
</organism>
<sequence length="105" mass="11608">MTPPRVRVLVHARAPEGEEGAQAVSAAYHRISEALRGTPGLLGNELLHSRVDGRNFVVMSEWESPEAFQAWEQGPGHRSTTAPLRPYQDASRGRPFDVLTVSARY</sequence>
<dbReference type="Pfam" id="PF03992">
    <property type="entry name" value="ABM"/>
    <property type="match status" value="1"/>
</dbReference>
<proteinExistence type="predicted"/>
<dbReference type="PROSITE" id="PS51725">
    <property type="entry name" value="ABM"/>
    <property type="match status" value="1"/>
</dbReference>
<keyword evidence="3" id="KW-0560">Oxidoreductase</keyword>
<dbReference type="EMBL" id="BAAABV010000018">
    <property type="protein sequence ID" value="GAA0297211.1"/>
    <property type="molecule type" value="Genomic_DNA"/>
</dbReference>
<feature type="domain" description="ABM" evidence="2">
    <location>
        <begin position="6"/>
        <end position="96"/>
    </location>
</feature>
<dbReference type="GO" id="GO:0004497">
    <property type="term" value="F:monooxygenase activity"/>
    <property type="evidence" value="ECO:0007669"/>
    <property type="project" value="UniProtKB-KW"/>
</dbReference>
<dbReference type="InterPro" id="IPR011008">
    <property type="entry name" value="Dimeric_a/b-barrel"/>
</dbReference>
<gene>
    <name evidence="3" type="ORF">GCM10010302_39830</name>
</gene>
<evidence type="ECO:0000313" key="3">
    <source>
        <dbReference type="EMBL" id="GAA0297211.1"/>
    </source>
</evidence>
<evidence type="ECO:0000256" key="1">
    <source>
        <dbReference type="SAM" id="MobiDB-lite"/>
    </source>
</evidence>
<dbReference type="Gene3D" id="3.30.70.100">
    <property type="match status" value="1"/>
</dbReference>
<keyword evidence="3" id="KW-0503">Monooxygenase</keyword>
<comment type="caution">
    <text evidence="3">The sequence shown here is derived from an EMBL/GenBank/DDBJ whole genome shotgun (WGS) entry which is preliminary data.</text>
</comment>
<dbReference type="Proteomes" id="UP001501867">
    <property type="component" value="Unassembled WGS sequence"/>
</dbReference>
<reference evidence="4" key="1">
    <citation type="journal article" date="2019" name="Int. J. Syst. Evol. Microbiol.">
        <title>The Global Catalogue of Microorganisms (GCM) 10K type strain sequencing project: providing services to taxonomists for standard genome sequencing and annotation.</title>
        <authorList>
            <consortium name="The Broad Institute Genomics Platform"/>
            <consortium name="The Broad Institute Genome Sequencing Center for Infectious Disease"/>
            <person name="Wu L."/>
            <person name="Ma J."/>
        </authorList>
    </citation>
    <scope>NUCLEOTIDE SEQUENCE [LARGE SCALE GENOMIC DNA]</scope>
    <source>
        <strain evidence="4">JCM 4505</strain>
    </source>
</reference>
<evidence type="ECO:0000259" key="2">
    <source>
        <dbReference type="PROSITE" id="PS51725"/>
    </source>
</evidence>
<protein>
    <submittedName>
        <fullName evidence="3">Antibiotic biosynthesis monooxygenase</fullName>
    </submittedName>
</protein>
<feature type="region of interest" description="Disordered" evidence="1">
    <location>
        <begin position="71"/>
        <end position="91"/>
    </location>
</feature>